<comment type="similarity">
    <text evidence="3 10">Belongs to the glycosyltransferase 10 family.</text>
</comment>
<evidence type="ECO:0000256" key="7">
    <source>
        <dbReference type="ARBA" id="ARBA00023098"/>
    </source>
</evidence>
<dbReference type="Gene3D" id="3.40.50.11660">
    <property type="entry name" value="Glycosyl transferase family 10, C-terminal domain"/>
    <property type="match status" value="1"/>
</dbReference>
<reference evidence="12" key="2">
    <citation type="journal article" date="2019" name="IScience">
        <title>Narwhal Genome Reveals Long-Term Low Genetic Diversity despite Current Large Abundance Size.</title>
        <authorList>
            <person name="Westbury M.V."/>
            <person name="Petersen B."/>
            <person name="Garde E."/>
            <person name="Heide-Jorgensen M.P."/>
            <person name="Lorenzen E.D."/>
        </authorList>
    </citation>
    <scope>NUCLEOTIDE SEQUENCE</scope>
    <source>
        <strain evidence="12">MVW</strain>
        <tissue evidence="12">Liver</tissue>
    </source>
</reference>
<evidence type="ECO:0000256" key="6">
    <source>
        <dbReference type="ARBA" id="ARBA00023034"/>
    </source>
</evidence>
<keyword evidence="5 10" id="KW-0808">Transferase</keyword>
<dbReference type="PANTHER" id="PTHR11929">
    <property type="entry name" value="ALPHA- 1,3 -FUCOSYLTRANSFERASE"/>
    <property type="match status" value="1"/>
</dbReference>
<dbReference type="GO" id="GO:0017083">
    <property type="term" value="F:4-galactosyl-N-acetylglucosaminide 3-alpha-L-fucosyltransferase activity"/>
    <property type="evidence" value="ECO:0007669"/>
    <property type="project" value="UniProtKB-EC"/>
</dbReference>
<dbReference type="GeneTree" id="ENSGT00940000163389"/>
<comment type="catalytic activity">
    <reaction evidence="8">
        <text>a beta-D-galactosyl-(1-&gt;4)-N-acetyl-beta-D-glucosaminyl derivative + GDP-beta-L-fucose = a beta-D-galactosyl-(1-&gt;4)-[alpha-L-fucosyl-(1-&gt;3)]-N-acetyl-beta-D-glucosaminyl derivative + GDP + H(+)</text>
        <dbReference type="Rhea" id="RHEA:14257"/>
        <dbReference type="ChEBI" id="CHEBI:15378"/>
        <dbReference type="ChEBI" id="CHEBI:57273"/>
        <dbReference type="ChEBI" id="CHEBI:58189"/>
        <dbReference type="ChEBI" id="CHEBI:133507"/>
        <dbReference type="ChEBI" id="CHEBI:137941"/>
        <dbReference type="EC" id="2.4.1.152"/>
    </reaction>
    <physiologicalReaction direction="left-to-right" evidence="8">
        <dbReference type="Rhea" id="RHEA:14258"/>
    </physiologicalReaction>
</comment>
<comment type="pathway">
    <text evidence="2">Protein modification; protein glycosylation.</text>
</comment>
<sequence length="123" mass="14693">MDVYGRSHMPLPQEVMTNRLSQYKFYLAFKNSLHPDYIPEKLWRNALQAWAVPVVLGPSRRNYEQFLPPEAFIHVEDFQSPKDLNHYLLVLVKDHTLYPSCFRWRETLQPRSFSWGLMFCKAC</sequence>
<dbReference type="InterPro" id="IPR055270">
    <property type="entry name" value="Glyco_tran_10_C"/>
</dbReference>
<evidence type="ECO:0000256" key="8">
    <source>
        <dbReference type="ARBA" id="ARBA00029329"/>
    </source>
</evidence>
<keyword evidence="7" id="KW-0443">Lipid metabolism</keyword>
<keyword evidence="4 10" id="KW-0328">Glycosyltransferase</keyword>
<dbReference type="Ensembl" id="ENSMMNT00015006671.1">
    <property type="protein sequence ID" value="ENSMMNP00015006090.1"/>
    <property type="gene ID" value="ENSMMNG00015004569.1"/>
</dbReference>
<organism evidence="12 14">
    <name type="scientific">Monodon monoceros</name>
    <name type="common">Narwhal</name>
    <name type="synonym">Ceratodon monodon</name>
    <dbReference type="NCBI Taxonomy" id="40151"/>
    <lineage>
        <taxon>Eukaryota</taxon>
        <taxon>Metazoa</taxon>
        <taxon>Chordata</taxon>
        <taxon>Craniata</taxon>
        <taxon>Vertebrata</taxon>
        <taxon>Euteleostomi</taxon>
        <taxon>Mammalia</taxon>
        <taxon>Eutheria</taxon>
        <taxon>Laurasiatheria</taxon>
        <taxon>Artiodactyla</taxon>
        <taxon>Whippomorpha</taxon>
        <taxon>Cetacea</taxon>
        <taxon>Odontoceti</taxon>
        <taxon>Monodontidae</taxon>
        <taxon>Monodon</taxon>
    </lineage>
</organism>
<keyword evidence="10" id="KW-0472">Membrane</keyword>
<dbReference type="UniPathway" id="UPA00378"/>
<dbReference type="InterPro" id="IPR038577">
    <property type="entry name" value="GT10-like_C_sf"/>
</dbReference>
<dbReference type="InterPro" id="IPR001503">
    <property type="entry name" value="Glyco_trans_10"/>
</dbReference>
<evidence type="ECO:0000256" key="3">
    <source>
        <dbReference type="ARBA" id="ARBA00008919"/>
    </source>
</evidence>
<dbReference type="Pfam" id="PF00852">
    <property type="entry name" value="Glyco_transf_10"/>
    <property type="match status" value="1"/>
</dbReference>
<evidence type="ECO:0000256" key="4">
    <source>
        <dbReference type="ARBA" id="ARBA00022676"/>
    </source>
</evidence>
<feature type="domain" description="Fucosyltransferase C-terminal" evidence="11">
    <location>
        <begin position="2"/>
        <end position="123"/>
    </location>
</feature>
<comment type="subcellular location">
    <subcellularLocation>
        <location evidence="1 10">Golgi apparatus</location>
        <location evidence="1 10">Golgi stack membrane</location>
        <topology evidence="1 10">Single-pass type II membrane protein</topology>
    </subcellularLocation>
</comment>
<accession>A0A4U1FAQ7</accession>
<keyword evidence="6 10" id="KW-0333">Golgi apparatus</keyword>
<dbReference type="PANTHER" id="PTHR11929:SF11">
    <property type="entry name" value="4-GALACTOSYL-N-ACETYLGLUCOSAMINIDE 3-ALPHA-L-FUCOSYLTRANSFERASE FUT5"/>
    <property type="match status" value="1"/>
</dbReference>
<evidence type="ECO:0000313" key="13">
    <source>
        <dbReference type="Ensembl" id="ENSMMNP00015006090.1"/>
    </source>
</evidence>
<evidence type="ECO:0000313" key="12">
    <source>
        <dbReference type="EMBL" id="TKC46337.1"/>
    </source>
</evidence>
<dbReference type="EMBL" id="RWIC01000277">
    <property type="protein sequence ID" value="TKC46337.1"/>
    <property type="molecule type" value="Genomic_DNA"/>
</dbReference>
<evidence type="ECO:0000313" key="15">
    <source>
        <dbReference type="Proteomes" id="UP000694561"/>
    </source>
</evidence>
<reference evidence="14" key="1">
    <citation type="journal article" date="2019" name="IScience">
        <title>Narwhal Genome Reveals Long-Term Low Genetic Diversity despite Current Large Abundance Size.</title>
        <authorList>
            <person name="Westbury M.V."/>
            <person name="Petersen B."/>
            <person name="Garde E."/>
            <person name="Heide-Jorgensen M.P."/>
            <person name="Lorenzen E.D."/>
        </authorList>
    </citation>
    <scope>NUCLEOTIDE SEQUENCE [LARGE SCALE GENOMIC DNA]</scope>
</reference>
<proteinExistence type="inferred from homology"/>
<evidence type="ECO:0000256" key="2">
    <source>
        <dbReference type="ARBA" id="ARBA00004922"/>
    </source>
</evidence>
<reference evidence="13" key="3">
    <citation type="submission" date="2025-05" db="UniProtKB">
        <authorList>
            <consortium name="Ensembl"/>
        </authorList>
    </citation>
    <scope>IDENTIFICATION</scope>
</reference>
<gene>
    <name evidence="12" type="ORF">EI555_014192</name>
</gene>
<name>A0A4U1FAQ7_MONMO</name>
<dbReference type="Proteomes" id="UP000694561">
    <property type="component" value="Unplaced"/>
</dbReference>
<dbReference type="EC" id="2.4.1.-" evidence="10"/>
<dbReference type="GO" id="GO:0006629">
    <property type="term" value="P:lipid metabolic process"/>
    <property type="evidence" value="ECO:0007669"/>
    <property type="project" value="UniProtKB-KW"/>
</dbReference>
<protein>
    <recommendedName>
        <fullName evidence="10">Fucosyltransferase</fullName>
        <ecNumber evidence="10">2.4.1.-</ecNumber>
    </recommendedName>
</protein>
<dbReference type="AlphaFoldDB" id="A0A4U1FAQ7"/>
<keyword evidence="15" id="KW-1185">Reference proteome</keyword>
<evidence type="ECO:0000256" key="1">
    <source>
        <dbReference type="ARBA" id="ARBA00004447"/>
    </source>
</evidence>
<keyword evidence="10" id="KW-0812">Transmembrane</keyword>
<comment type="catalytic activity">
    <reaction evidence="9">
        <text>an N-acetyl-alpha-neuraminyl-(2-&gt;3)-beta-D-galactosyl-(1-&gt;4)-N-acetyl-beta-D-glucosaminyl derivative + GDP-beta-L-fucose = an alpha-Neu5Ac-(2-&gt;3)-beta-D-Gal-(1-&gt;4)-[alpha-L-Fuc-(1-&gt;3)]-beta-D-GlcNAc derivative + GDP + H(+)</text>
        <dbReference type="Rhea" id="RHEA:56076"/>
        <dbReference type="ChEBI" id="CHEBI:15378"/>
        <dbReference type="ChEBI" id="CHEBI:57273"/>
        <dbReference type="ChEBI" id="CHEBI:58189"/>
        <dbReference type="ChEBI" id="CHEBI:136545"/>
        <dbReference type="ChEBI" id="CHEBI:139509"/>
    </reaction>
    <physiologicalReaction direction="left-to-right" evidence="9">
        <dbReference type="Rhea" id="RHEA:56077"/>
    </physiologicalReaction>
</comment>
<evidence type="ECO:0000256" key="5">
    <source>
        <dbReference type="ARBA" id="ARBA00022679"/>
    </source>
</evidence>
<evidence type="ECO:0000259" key="11">
    <source>
        <dbReference type="Pfam" id="PF00852"/>
    </source>
</evidence>
<evidence type="ECO:0000256" key="10">
    <source>
        <dbReference type="RuleBase" id="RU003832"/>
    </source>
</evidence>
<dbReference type="GO" id="GO:0032580">
    <property type="term" value="C:Golgi cisterna membrane"/>
    <property type="evidence" value="ECO:0007669"/>
    <property type="project" value="UniProtKB-SubCell"/>
</dbReference>
<dbReference type="SUPFAM" id="SSF53756">
    <property type="entry name" value="UDP-Glycosyltransferase/glycogen phosphorylase"/>
    <property type="match status" value="1"/>
</dbReference>
<dbReference type="Proteomes" id="UP000308365">
    <property type="component" value="Unassembled WGS sequence"/>
</dbReference>
<evidence type="ECO:0000256" key="9">
    <source>
        <dbReference type="ARBA" id="ARBA00036481"/>
    </source>
</evidence>
<evidence type="ECO:0000313" key="14">
    <source>
        <dbReference type="Proteomes" id="UP000308365"/>
    </source>
</evidence>